<evidence type="ECO:0000256" key="4">
    <source>
        <dbReference type="ARBA" id="ARBA00022989"/>
    </source>
</evidence>
<reference evidence="9" key="1">
    <citation type="submission" date="2018-05" db="EMBL/GenBank/DDBJ databases">
        <authorList>
            <person name="Lanie J.A."/>
            <person name="Ng W.-L."/>
            <person name="Kazmierczak K.M."/>
            <person name="Andrzejewski T.M."/>
            <person name="Davidsen T.M."/>
            <person name="Wayne K.J."/>
            <person name="Tettelin H."/>
            <person name="Glass J.I."/>
            <person name="Rusch D."/>
            <person name="Podicherti R."/>
            <person name="Tsui H.-C.T."/>
            <person name="Winkler M.E."/>
        </authorList>
    </citation>
    <scope>NUCLEOTIDE SEQUENCE</scope>
</reference>
<dbReference type="GO" id="GO:0005886">
    <property type="term" value="C:plasma membrane"/>
    <property type="evidence" value="ECO:0007669"/>
    <property type="project" value="TreeGrafter"/>
</dbReference>
<dbReference type="PANTHER" id="PTHR36964">
    <property type="entry name" value="PROTEIN-METHIONINE-SULFOXIDE REDUCTASE HEME-BINDING SUBUNIT MSRQ"/>
    <property type="match status" value="1"/>
</dbReference>
<evidence type="ECO:0000256" key="5">
    <source>
        <dbReference type="ARBA" id="ARBA00023004"/>
    </source>
</evidence>
<feature type="transmembrane region" description="Helical" evidence="7">
    <location>
        <begin position="149"/>
        <end position="167"/>
    </location>
</feature>
<keyword evidence="4 7" id="KW-1133">Transmembrane helix</keyword>
<dbReference type="InterPro" id="IPR022837">
    <property type="entry name" value="MsrQ-like"/>
</dbReference>
<evidence type="ECO:0000256" key="2">
    <source>
        <dbReference type="ARBA" id="ARBA00022448"/>
    </source>
</evidence>
<dbReference type="GO" id="GO:0020037">
    <property type="term" value="F:heme binding"/>
    <property type="evidence" value="ECO:0007669"/>
    <property type="project" value="TreeGrafter"/>
</dbReference>
<feature type="transmembrane region" description="Helical" evidence="7">
    <location>
        <begin position="78"/>
        <end position="97"/>
    </location>
</feature>
<feature type="transmembrane region" description="Helical" evidence="7">
    <location>
        <begin position="173"/>
        <end position="191"/>
    </location>
</feature>
<dbReference type="AlphaFoldDB" id="A0A382DAZ8"/>
<protein>
    <recommendedName>
        <fullName evidence="8">Ferric oxidoreductase domain-containing protein</fullName>
    </recommendedName>
</protein>
<organism evidence="9">
    <name type="scientific">marine metagenome</name>
    <dbReference type="NCBI Taxonomy" id="408172"/>
    <lineage>
        <taxon>unclassified sequences</taxon>
        <taxon>metagenomes</taxon>
        <taxon>ecological metagenomes</taxon>
    </lineage>
</organism>
<evidence type="ECO:0000256" key="6">
    <source>
        <dbReference type="ARBA" id="ARBA00023136"/>
    </source>
</evidence>
<dbReference type="HAMAP" id="MF_01207">
    <property type="entry name" value="MsrQ"/>
    <property type="match status" value="1"/>
</dbReference>
<keyword evidence="6 7" id="KW-0472">Membrane</keyword>
<dbReference type="GO" id="GO:0016679">
    <property type="term" value="F:oxidoreductase activity, acting on diphenols and related substances as donors"/>
    <property type="evidence" value="ECO:0007669"/>
    <property type="project" value="TreeGrafter"/>
</dbReference>
<keyword evidence="3 7" id="KW-0812">Transmembrane</keyword>
<feature type="transmembrane region" description="Helical" evidence="7">
    <location>
        <begin position="117"/>
        <end position="137"/>
    </location>
</feature>
<keyword evidence="2" id="KW-0813">Transport</keyword>
<dbReference type="InterPro" id="IPR013130">
    <property type="entry name" value="Fe3_Rdtase_TM_dom"/>
</dbReference>
<comment type="subcellular location">
    <subcellularLocation>
        <location evidence="1">Membrane</location>
        <topology evidence="1">Multi-pass membrane protein</topology>
    </subcellularLocation>
</comment>
<sequence>MFSSRSVNKTKPLILVLLLLPSFVWVGMFVNGNLGINPIEMLMHKLGEMALRLLIGVLFISSLAQFSFLRSLQNLRRLIGLTAFYYVSLHLITYVFLDHFFNFSFILKDIYKRPFITFGFSGFILLLPLVFTSTNSMLKKLTFKVWKKIHYLIYIVVLLGVLHFYLLTKADKTEPLIYLSIVGLLFVWRVYKKFLTRRVVRQ</sequence>
<feature type="domain" description="Ferric oxidoreductase" evidence="8">
    <location>
        <begin position="47"/>
        <end position="161"/>
    </location>
</feature>
<evidence type="ECO:0000313" key="9">
    <source>
        <dbReference type="EMBL" id="SVB34837.1"/>
    </source>
</evidence>
<evidence type="ECO:0000256" key="1">
    <source>
        <dbReference type="ARBA" id="ARBA00004141"/>
    </source>
</evidence>
<evidence type="ECO:0000259" key="8">
    <source>
        <dbReference type="Pfam" id="PF01794"/>
    </source>
</evidence>
<gene>
    <name evidence="9" type="ORF">METZ01_LOCUS187691</name>
</gene>
<evidence type="ECO:0000256" key="7">
    <source>
        <dbReference type="SAM" id="Phobius"/>
    </source>
</evidence>
<dbReference type="GO" id="GO:0010181">
    <property type="term" value="F:FMN binding"/>
    <property type="evidence" value="ECO:0007669"/>
    <property type="project" value="TreeGrafter"/>
</dbReference>
<dbReference type="PANTHER" id="PTHR36964:SF1">
    <property type="entry name" value="PROTEIN-METHIONINE-SULFOXIDE REDUCTASE HEME-BINDING SUBUNIT MSRQ"/>
    <property type="match status" value="1"/>
</dbReference>
<name>A0A382DAZ8_9ZZZZ</name>
<proteinExistence type="inferred from homology"/>
<keyword evidence="5" id="KW-0408">Iron</keyword>
<feature type="transmembrane region" description="Helical" evidence="7">
    <location>
        <begin position="12"/>
        <end position="30"/>
    </location>
</feature>
<evidence type="ECO:0000256" key="3">
    <source>
        <dbReference type="ARBA" id="ARBA00022692"/>
    </source>
</evidence>
<dbReference type="Pfam" id="PF01794">
    <property type="entry name" value="Ferric_reduct"/>
    <property type="match status" value="1"/>
</dbReference>
<feature type="transmembrane region" description="Helical" evidence="7">
    <location>
        <begin position="50"/>
        <end position="69"/>
    </location>
</feature>
<dbReference type="EMBL" id="UINC01038191">
    <property type="protein sequence ID" value="SVB34837.1"/>
    <property type="molecule type" value="Genomic_DNA"/>
</dbReference>
<accession>A0A382DAZ8</accession>